<dbReference type="HOGENOM" id="CLU_1390373_0_0_1"/>
<gene>
    <name evidence="2" type="ORF">GLOTRDRAFT_123757</name>
</gene>
<feature type="region of interest" description="Disordered" evidence="1">
    <location>
        <begin position="150"/>
        <end position="196"/>
    </location>
</feature>
<feature type="compositionally biased region" description="Polar residues" evidence="1">
    <location>
        <begin position="105"/>
        <end position="125"/>
    </location>
</feature>
<dbReference type="Proteomes" id="UP000030669">
    <property type="component" value="Unassembled WGS sequence"/>
</dbReference>
<dbReference type="RefSeq" id="XP_007860499.1">
    <property type="nucleotide sequence ID" value="XM_007862308.1"/>
</dbReference>
<protein>
    <submittedName>
        <fullName evidence="2">Uncharacterized protein</fullName>
    </submittedName>
</protein>
<feature type="compositionally biased region" description="Low complexity" evidence="1">
    <location>
        <begin position="126"/>
        <end position="137"/>
    </location>
</feature>
<feature type="region of interest" description="Disordered" evidence="1">
    <location>
        <begin position="66"/>
        <end position="137"/>
    </location>
</feature>
<feature type="compositionally biased region" description="Low complexity" evidence="1">
    <location>
        <begin position="70"/>
        <end position="83"/>
    </location>
</feature>
<sequence length="196" mass="19926">MQPESMRHSLGCNSDKPETDLTSNLRPSAVNPRARRTLTSDKSRQESKICESYLAIGGCTFTIKDSSVKSPAPSSATPPATATHSRHPSALTGQGVSIKDGVSVPRSSASAVKQGSSVTFGSIDNASSTPISSSPASIPAINAETVKSFGTVPASPSTTQANGKSPVGSVRTAANGSSGATHASKPISKANISKLF</sequence>
<organism evidence="2 3">
    <name type="scientific">Gloeophyllum trabeum (strain ATCC 11539 / FP-39264 / Madison 617)</name>
    <name type="common">Brown rot fungus</name>
    <dbReference type="NCBI Taxonomy" id="670483"/>
    <lineage>
        <taxon>Eukaryota</taxon>
        <taxon>Fungi</taxon>
        <taxon>Dikarya</taxon>
        <taxon>Basidiomycota</taxon>
        <taxon>Agaricomycotina</taxon>
        <taxon>Agaricomycetes</taxon>
        <taxon>Gloeophyllales</taxon>
        <taxon>Gloeophyllaceae</taxon>
        <taxon>Gloeophyllum</taxon>
    </lineage>
</organism>
<dbReference type="GeneID" id="19300995"/>
<dbReference type="AlphaFoldDB" id="S7S2L8"/>
<dbReference type="EMBL" id="KB469296">
    <property type="protein sequence ID" value="EPQ59999.1"/>
    <property type="molecule type" value="Genomic_DNA"/>
</dbReference>
<keyword evidence="3" id="KW-1185">Reference proteome</keyword>
<dbReference type="STRING" id="670483.S7S2L8"/>
<reference evidence="2 3" key="1">
    <citation type="journal article" date="2012" name="Science">
        <title>The Paleozoic origin of enzymatic lignin decomposition reconstructed from 31 fungal genomes.</title>
        <authorList>
            <person name="Floudas D."/>
            <person name="Binder M."/>
            <person name="Riley R."/>
            <person name="Barry K."/>
            <person name="Blanchette R.A."/>
            <person name="Henrissat B."/>
            <person name="Martinez A.T."/>
            <person name="Otillar R."/>
            <person name="Spatafora J.W."/>
            <person name="Yadav J.S."/>
            <person name="Aerts A."/>
            <person name="Benoit I."/>
            <person name="Boyd A."/>
            <person name="Carlson A."/>
            <person name="Copeland A."/>
            <person name="Coutinho P.M."/>
            <person name="de Vries R.P."/>
            <person name="Ferreira P."/>
            <person name="Findley K."/>
            <person name="Foster B."/>
            <person name="Gaskell J."/>
            <person name="Glotzer D."/>
            <person name="Gorecki P."/>
            <person name="Heitman J."/>
            <person name="Hesse C."/>
            <person name="Hori C."/>
            <person name="Igarashi K."/>
            <person name="Jurgens J.A."/>
            <person name="Kallen N."/>
            <person name="Kersten P."/>
            <person name="Kohler A."/>
            <person name="Kuees U."/>
            <person name="Kumar T.K.A."/>
            <person name="Kuo A."/>
            <person name="LaButti K."/>
            <person name="Larrondo L.F."/>
            <person name="Lindquist E."/>
            <person name="Ling A."/>
            <person name="Lombard V."/>
            <person name="Lucas S."/>
            <person name="Lundell T."/>
            <person name="Martin R."/>
            <person name="McLaughlin D.J."/>
            <person name="Morgenstern I."/>
            <person name="Morin E."/>
            <person name="Murat C."/>
            <person name="Nagy L.G."/>
            <person name="Nolan M."/>
            <person name="Ohm R.A."/>
            <person name="Patyshakuliyeva A."/>
            <person name="Rokas A."/>
            <person name="Ruiz-Duenas F.J."/>
            <person name="Sabat G."/>
            <person name="Salamov A."/>
            <person name="Samejima M."/>
            <person name="Schmutz J."/>
            <person name="Slot J.C."/>
            <person name="St John F."/>
            <person name="Stenlid J."/>
            <person name="Sun H."/>
            <person name="Sun S."/>
            <person name="Syed K."/>
            <person name="Tsang A."/>
            <person name="Wiebenga A."/>
            <person name="Young D."/>
            <person name="Pisabarro A."/>
            <person name="Eastwood D.C."/>
            <person name="Martin F."/>
            <person name="Cullen D."/>
            <person name="Grigoriev I.V."/>
            <person name="Hibbett D.S."/>
        </authorList>
    </citation>
    <scope>NUCLEOTIDE SEQUENCE [LARGE SCALE GENOMIC DNA]</scope>
    <source>
        <strain evidence="2 3">ATCC 11539</strain>
    </source>
</reference>
<feature type="compositionally biased region" description="Basic and acidic residues" evidence="1">
    <location>
        <begin position="38"/>
        <end position="47"/>
    </location>
</feature>
<dbReference type="OrthoDB" id="3061363at2759"/>
<evidence type="ECO:0000256" key="1">
    <source>
        <dbReference type="SAM" id="MobiDB-lite"/>
    </source>
</evidence>
<proteinExistence type="predicted"/>
<evidence type="ECO:0000313" key="3">
    <source>
        <dbReference type="Proteomes" id="UP000030669"/>
    </source>
</evidence>
<feature type="region of interest" description="Disordered" evidence="1">
    <location>
        <begin position="1"/>
        <end position="47"/>
    </location>
</feature>
<accession>S7S2L8</accession>
<name>S7S2L8_GLOTA</name>
<feature type="compositionally biased region" description="Polar residues" evidence="1">
    <location>
        <begin position="172"/>
        <end position="181"/>
    </location>
</feature>
<evidence type="ECO:0000313" key="2">
    <source>
        <dbReference type="EMBL" id="EPQ59999.1"/>
    </source>
</evidence>
<dbReference type="KEGG" id="gtr:GLOTRDRAFT_123757"/>
<feature type="compositionally biased region" description="Polar residues" evidence="1">
    <location>
        <begin position="154"/>
        <end position="163"/>
    </location>
</feature>